<proteinExistence type="predicted"/>
<dbReference type="Pfam" id="PF00581">
    <property type="entry name" value="Rhodanese"/>
    <property type="match status" value="1"/>
</dbReference>
<dbReference type="SUPFAM" id="SSF52821">
    <property type="entry name" value="Rhodanese/Cell cycle control phosphatase"/>
    <property type="match status" value="1"/>
</dbReference>
<dbReference type="EMBL" id="JBJJXE010000011">
    <property type="protein sequence ID" value="MFL1732782.1"/>
    <property type="molecule type" value="Genomic_DNA"/>
</dbReference>
<keyword evidence="4" id="KW-1185">Reference proteome</keyword>
<dbReference type="PROSITE" id="PS51257">
    <property type="entry name" value="PROKAR_LIPOPROTEIN"/>
    <property type="match status" value="1"/>
</dbReference>
<dbReference type="Proteomes" id="UP001624684">
    <property type="component" value="Unassembled WGS sequence"/>
</dbReference>
<reference evidence="3 4" key="1">
    <citation type="submission" date="2024-11" db="EMBL/GenBank/DDBJ databases">
        <title>First Report of Moraxella oculi in Brazil in an Infectious Bovine Keratoconjunctivitis Outbreak.</title>
        <authorList>
            <person name="Carvalho C.V."/>
            <person name="Domingues R."/>
            <person name="Coutinho C."/>
            <person name="Honorio N.T.B.S."/>
            <person name="Faza D.R.L.R."/>
            <person name="Carvalho W.A."/>
            <person name="Machado A.B.F."/>
            <person name="Martins M.F."/>
            <person name="Gaspar E.B."/>
        </authorList>
    </citation>
    <scope>NUCLEOTIDE SEQUENCE [LARGE SCALE GENOMIC DNA]</scope>
    <source>
        <strain evidence="3 4">2117LE</strain>
    </source>
</reference>
<keyword evidence="1" id="KW-0732">Signal</keyword>
<dbReference type="InterPro" id="IPR001763">
    <property type="entry name" value="Rhodanese-like_dom"/>
</dbReference>
<comment type="caution">
    <text evidence="3">The sequence shown here is derived from an EMBL/GenBank/DDBJ whole genome shotgun (WGS) entry which is preliminary data.</text>
</comment>
<dbReference type="PANTHER" id="PTHR43031:SF18">
    <property type="entry name" value="RHODANESE-RELATED SULFURTRANSFERASES"/>
    <property type="match status" value="1"/>
</dbReference>
<name>A0ABW8U8I7_9GAMM</name>
<dbReference type="SMART" id="SM00450">
    <property type="entry name" value="RHOD"/>
    <property type="match status" value="1"/>
</dbReference>
<gene>
    <name evidence="3" type="ORF">ACJHVH_07235</name>
</gene>
<protein>
    <submittedName>
        <fullName evidence="3">Rhodanese-like domain-containing protein</fullName>
    </submittedName>
</protein>
<dbReference type="InterPro" id="IPR036873">
    <property type="entry name" value="Rhodanese-like_dom_sf"/>
</dbReference>
<dbReference type="PROSITE" id="PS50206">
    <property type="entry name" value="RHODANESE_3"/>
    <property type="match status" value="1"/>
</dbReference>
<dbReference type="RefSeq" id="WP_407069318.1">
    <property type="nucleotide sequence ID" value="NZ_JBJJXE010000011.1"/>
</dbReference>
<feature type="signal peptide" evidence="1">
    <location>
        <begin position="1"/>
        <end position="18"/>
    </location>
</feature>
<dbReference type="PANTHER" id="PTHR43031">
    <property type="entry name" value="FAD-DEPENDENT OXIDOREDUCTASE"/>
    <property type="match status" value="1"/>
</dbReference>
<evidence type="ECO:0000313" key="4">
    <source>
        <dbReference type="Proteomes" id="UP001624684"/>
    </source>
</evidence>
<feature type="chain" id="PRO_5046245469" evidence="1">
    <location>
        <begin position="19"/>
        <end position="121"/>
    </location>
</feature>
<evidence type="ECO:0000256" key="1">
    <source>
        <dbReference type="SAM" id="SignalP"/>
    </source>
</evidence>
<evidence type="ECO:0000313" key="3">
    <source>
        <dbReference type="EMBL" id="MFL1732782.1"/>
    </source>
</evidence>
<dbReference type="CDD" id="cd00158">
    <property type="entry name" value="RHOD"/>
    <property type="match status" value="1"/>
</dbReference>
<sequence>MKKITLLASLLVAMTACAVPSAKPPVQPADVQEVKKAEGVWIDVRSAEEYAQGHLQGALNITNEQIADQIPSVAPNKNTPIHLYCRSGRRAEVVKNTLTKLGYVNVTNHGGYDDLLKKGFR</sequence>
<evidence type="ECO:0000259" key="2">
    <source>
        <dbReference type="PROSITE" id="PS50206"/>
    </source>
</evidence>
<dbReference type="Gene3D" id="3.40.250.10">
    <property type="entry name" value="Rhodanese-like domain"/>
    <property type="match status" value="1"/>
</dbReference>
<accession>A0ABW8U8I7</accession>
<feature type="domain" description="Rhodanese" evidence="2">
    <location>
        <begin position="35"/>
        <end position="117"/>
    </location>
</feature>
<organism evidence="3 4">
    <name type="scientific">Moraxella oculi</name>
    <dbReference type="NCBI Taxonomy" id="2940516"/>
    <lineage>
        <taxon>Bacteria</taxon>
        <taxon>Pseudomonadati</taxon>
        <taxon>Pseudomonadota</taxon>
        <taxon>Gammaproteobacteria</taxon>
        <taxon>Moraxellales</taxon>
        <taxon>Moraxellaceae</taxon>
        <taxon>Moraxella</taxon>
    </lineage>
</organism>
<dbReference type="InterPro" id="IPR050229">
    <property type="entry name" value="GlpE_sulfurtransferase"/>
</dbReference>